<comment type="caution">
    <text evidence="2">The sequence shown here is derived from an EMBL/GenBank/DDBJ whole genome shotgun (WGS) entry which is preliminary data.</text>
</comment>
<dbReference type="Proteomes" id="UP001139012">
    <property type="component" value="Unassembled WGS sequence"/>
</dbReference>
<dbReference type="Pfam" id="PF18551">
    <property type="entry name" value="TackOD1"/>
    <property type="match status" value="1"/>
</dbReference>
<gene>
    <name evidence="3" type="ORF">L6637_30125</name>
    <name evidence="2" type="ORF">L6654_40355</name>
</gene>
<organism evidence="2 5">
    <name type="scientific">Bradyrhizobium zhengyangense</name>
    <dbReference type="NCBI Taxonomy" id="2911009"/>
    <lineage>
        <taxon>Bacteria</taxon>
        <taxon>Pseudomonadati</taxon>
        <taxon>Pseudomonadota</taxon>
        <taxon>Alphaproteobacteria</taxon>
        <taxon>Hyphomicrobiales</taxon>
        <taxon>Nitrobacteraceae</taxon>
        <taxon>Bradyrhizobium</taxon>
    </lineage>
</organism>
<proteinExistence type="predicted"/>
<feature type="domain" description="Thaumarchaeal output" evidence="1">
    <location>
        <begin position="9"/>
        <end position="75"/>
    </location>
</feature>
<dbReference type="EMBL" id="JAKLTY010000050">
    <property type="protein sequence ID" value="MCG2632844.1"/>
    <property type="molecule type" value="Genomic_DNA"/>
</dbReference>
<evidence type="ECO:0000313" key="5">
    <source>
        <dbReference type="Proteomes" id="UP001139054"/>
    </source>
</evidence>
<reference evidence="2" key="1">
    <citation type="submission" date="2022-01" db="EMBL/GenBank/DDBJ databases">
        <title>Genome sequnece data of strain Bradyrhizobium sp. nov.</title>
        <authorList>
            <person name="Zhang J."/>
        </authorList>
    </citation>
    <scope>NUCLEOTIDE SEQUENCE</scope>
    <source>
        <strain evidence="3">WYCCWR 12774</strain>
        <strain evidence="2">WYCCWR 13023</strain>
    </source>
</reference>
<dbReference type="InterPro" id="IPR040572">
    <property type="entry name" value="TackOD1"/>
</dbReference>
<name>A0A9X1RLJ5_9BRAD</name>
<dbReference type="EMBL" id="JAKLUA010000013">
    <property type="protein sequence ID" value="MCG2671218.1"/>
    <property type="molecule type" value="Genomic_DNA"/>
</dbReference>
<protein>
    <recommendedName>
        <fullName evidence="1">Thaumarchaeal output domain-containing protein</fullName>
    </recommendedName>
</protein>
<dbReference type="Proteomes" id="UP001139054">
    <property type="component" value="Unassembled WGS sequence"/>
</dbReference>
<accession>A0A9X1RLJ5</accession>
<sequence length="81" mass="8861">MQIESNQIVCPACGAEGLQSFPVFHHLICAYVGPAYDFELGTSGYSCPKCRRNIGPNDMTCEIVGTSARCDECRREMVVSP</sequence>
<keyword evidence="4" id="KW-1185">Reference proteome</keyword>
<evidence type="ECO:0000313" key="3">
    <source>
        <dbReference type="EMBL" id="MCG2671218.1"/>
    </source>
</evidence>
<dbReference type="AlphaFoldDB" id="A0A9X1RLJ5"/>
<evidence type="ECO:0000313" key="2">
    <source>
        <dbReference type="EMBL" id="MCG2632844.1"/>
    </source>
</evidence>
<evidence type="ECO:0000259" key="1">
    <source>
        <dbReference type="Pfam" id="PF18551"/>
    </source>
</evidence>
<dbReference type="RefSeq" id="WP_237865166.1">
    <property type="nucleotide sequence ID" value="NZ_JAKLTY010000050.1"/>
</dbReference>
<evidence type="ECO:0000313" key="4">
    <source>
        <dbReference type="Proteomes" id="UP001139012"/>
    </source>
</evidence>